<dbReference type="Gene3D" id="1.10.510.10">
    <property type="entry name" value="Transferase(Phosphotransferase) domain 1"/>
    <property type="match status" value="1"/>
</dbReference>
<keyword evidence="1" id="KW-1133">Transmembrane helix</keyword>
<sequence>MNDAHPAPLSGLLAMGPLPYDQFLILAVPLSEAVCRLHSAGSAHGHLDLDSVMYDGAGGVTLAPSVPGSATYNDDLTALGGIFYHTLTGKPVAGSPDPSLLKRLYPVEAKLTVEKLLGLHPSGQFASATELHASLVLMKDVYDQAARDQPAVRRPGSARVYLSLSLIALIIILVWIAVALIRH</sequence>
<name>A0A855X3D0_9BACT</name>
<dbReference type="SUPFAM" id="SSF56112">
    <property type="entry name" value="Protein kinase-like (PK-like)"/>
    <property type="match status" value="1"/>
</dbReference>
<reference evidence="2 3" key="1">
    <citation type="journal article" date="2018" name="ISME J.">
        <title>A methanotrophic archaeon couples anaerobic oxidation of methane to Fe(III) reduction.</title>
        <authorList>
            <person name="Cai C."/>
            <person name="Leu A.O."/>
            <person name="Xie G.J."/>
            <person name="Guo J."/>
            <person name="Feng Y."/>
            <person name="Zhao J.X."/>
            <person name="Tyson G.W."/>
            <person name="Yuan Z."/>
            <person name="Hu S."/>
        </authorList>
    </citation>
    <scope>NUCLEOTIDE SEQUENCE [LARGE SCALE GENOMIC DNA]</scope>
    <source>
        <strain evidence="2">FeB_12</strain>
    </source>
</reference>
<accession>A0A855X3D0</accession>
<proteinExistence type="predicted"/>
<organism evidence="2 3">
    <name type="scientific">candidate division GN15 bacterium</name>
    <dbReference type="NCBI Taxonomy" id="2072418"/>
    <lineage>
        <taxon>Bacteria</taxon>
        <taxon>candidate division GN15</taxon>
    </lineage>
</organism>
<evidence type="ECO:0000313" key="3">
    <source>
        <dbReference type="Proteomes" id="UP000250918"/>
    </source>
</evidence>
<keyword evidence="1" id="KW-0472">Membrane</keyword>
<protein>
    <recommendedName>
        <fullName evidence="4">Protein kinase domain-containing protein</fullName>
    </recommendedName>
</protein>
<comment type="caution">
    <text evidence="2">The sequence shown here is derived from an EMBL/GenBank/DDBJ whole genome shotgun (WGS) entry which is preliminary data.</text>
</comment>
<dbReference type="Proteomes" id="UP000250918">
    <property type="component" value="Unassembled WGS sequence"/>
</dbReference>
<dbReference type="AlphaFoldDB" id="A0A855X3D0"/>
<dbReference type="EMBL" id="PQAP01000165">
    <property type="protein sequence ID" value="PWB69739.1"/>
    <property type="molecule type" value="Genomic_DNA"/>
</dbReference>
<evidence type="ECO:0000313" key="2">
    <source>
        <dbReference type="EMBL" id="PWB69739.1"/>
    </source>
</evidence>
<evidence type="ECO:0008006" key="4">
    <source>
        <dbReference type="Google" id="ProtNLM"/>
    </source>
</evidence>
<evidence type="ECO:0000256" key="1">
    <source>
        <dbReference type="SAM" id="Phobius"/>
    </source>
</evidence>
<keyword evidence="1" id="KW-0812">Transmembrane</keyword>
<dbReference type="InterPro" id="IPR011009">
    <property type="entry name" value="Kinase-like_dom_sf"/>
</dbReference>
<gene>
    <name evidence="2" type="ORF">C3F09_10075</name>
</gene>
<feature type="transmembrane region" description="Helical" evidence="1">
    <location>
        <begin position="160"/>
        <end position="181"/>
    </location>
</feature>